<organism evidence="12 13">
    <name type="scientific">Synechococcus elongatus PCC 11801</name>
    <dbReference type="NCBI Taxonomy" id="2219813"/>
    <lineage>
        <taxon>Bacteria</taxon>
        <taxon>Bacillati</taxon>
        <taxon>Cyanobacteriota</taxon>
        <taxon>Cyanophyceae</taxon>
        <taxon>Synechococcales</taxon>
        <taxon>Synechococcaceae</taxon>
        <taxon>Synechococcus</taxon>
    </lineage>
</organism>
<dbReference type="AlphaFoldDB" id="A0AAN1UTL3"/>
<dbReference type="Pfam" id="PF00288">
    <property type="entry name" value="GHMP_kinases_N"/>
    <property type="match status" value="1"/>
</dbReference>
<dbReference type="Gene3D" id="3.30.230.10">
    <property type="match status" value="1"/>
</dbReference>
<dbReference type="GO" id="GO:0019288">
    <property type="term" value="P:isopentenyl diphosphate biosynthetic process, methylerythritol 4-phosphate pathway"/>
    <property type="evidence" value="ECO:0007669"/>
    <property type="project" value="UniProtKB-UniRule"/>
</dbReference>
<dbReference type="PANTHER" id="PTHR43527">
    <property type="entry name" value="4-DIPHOSPHOCYTIDYL-2-C-METHYL-D-ERYTHRITOL KINASE, CHLOROPLASTIC"/>
    <property type="match status" value="1"/>
</dbReference>
<evidence type="ECO:0000256" key="7">
    <source>
        <dbReference type="ARBA" id="ARBA00022840"/>
    </source>
</evidence>
<comment type="similarity">
    <text evidence="1 9">Belongs to the GHMP kinase family. IspE subfamily.</text>
</comment>
<gene>
    <name evidence="9 12" type="primary">ispE</name>
    <name evidence="12" type="ORF">DOP62_01810</name>
</gene>
<sequence>MKTLTLVAPAKINLYLEILGDRPDGFHELAMVMQSITLGDRLHLRPRSGHGFQLSCDRADLEVDERNLILKAAQRLQRSFPQLGGVEFFLEKRIPIGAGLAGGSTDGAAALVGLDLFSHLGLTQPELEAIAAELGSDMPFCIAGATQLCTGRGEQLTPLPPLPELPIVLAKFESLSVSTPWAYGRYREQFGDRYLQTESARRDRLQALHAGPLLQAMSAGDPVAIAQHLRNDLEAVVLPEYPQVAQLRAVLGDCAGILAAQMSGSGPSVFGIAESPAAAQAAVEQVREAIADPDLKLWATTTVSHGIQTEV</sequence>
<dbReference type="Pfam" id="PF08544">
    <property type="entry name" value="GHMP_kinases_C"/>
    <property type="match status" value="1"/>
</dbReference>
<dbReference type="SUPFAM" id="SSF54211">
    <property type="entry name" value="Ribosomal protein S5 domain 2-like"/>
    <property type="match status" value="1"/>
</dbReference>
<feature type="domain" description="GHMP kinase C-terminal" evidence="11">
    <location>
        <begin position="214"/>
        <end position="289"/>
    </location>
</feature>
<evidence type="ECO:0000256" key="5">
    <source>
        <dbReference type="ARBA" id="ARBA00022741"/>
    </source>
</evidence>
<feature type="active site" evidence="9">
    <location>
        <position position="137"/>
    </location>
</feature>
<dbReference type="InterPro" id="IPR004424">
    <property type="entry name" value="IspE"/>
</dbReference>
<evidence type="ECO:0000256" key="2">
    <source>
        <dbReference type="ARBA" id="ARBA00012052"/>
    </source>
</evidence>
<dbReference type="Gene3D" id="3.30.70.890">
    <property type="entry name" value="GHMP kinase, C-terminal domain"/>
    <property type="match status" value="1"/>
</dbReference>
<keyword evidence="7 9" id="KW-0067">ATP-binding</keyword>
<dbReference type="InterPro" id="IPR036554">
    <property type="entry name" value="GHMP_kinase_C_sf"/>
</dbReference>
<feature type="domain" description="GHMP kinase N-terminal" evidence="10">
    <location>
        <begin position="67"/>
        <end position="144"/>
    </location>
</feature>
<protein>
    <recommendedName>
        <fullName evidence="3 9">4-diphosphocytidyl-2-C-methyl-D-erythritol kinase</fullName>
        <shortName evidence="9">CMK</shortName>
        <ecNumber evidence="2 9">2.7.1.148</ecNumber>
    </recommendedName>
    <alternativeName>
        <fullName evidence="8 9">4-(cytidine-5'-diphospho)-2-C-methyl-D-erythritol kinase</fullName>
    </alternativeName>
</protein>
<comment type="catalytic activity">
    <reaction evidence="9">
        <text>4-CDP-2-C-methyl-D-erythritol + ATP = 4-CDP-2-C-methyl-D-erythritol 2-phosphate + ADP + H(+)</text>
        <dbReference type="Rhea" id="RHEA:18437"/>
        <dbReference type="ChEBI" id="CHEBI:15378"/>
        <dbReference type="ChEBI" id="CHEBI:30616"/>
        <dbReference type="ChEBI" id="CHEBI:57823"/>
        <dbReference type="ChEBI" id="CHEBI:57919"/>
        <dbReference type="ChEBI" id="CHEBI:456216"/>
        <dbReference type="EC" id="2.7.1.148"/>
    </reaction>
</comment>
<evidence type="ECO:0000256" key="3">
    <source>
        <dbReference type="ARBA" id="ARBA00017473"/>
    </source>
</evidence>
<feature type="binding site" evidence="9">
    <location>
        <begin position="95"/>
        <end position="105"/>
    </location>
    <ligand>
        <name>ATP</name>
        <dbReference type="ChEBI" id="CHEBI:30616"/>
    </ligand>
</feature>
<reference evidence="12 13" key="1">
    <citation type="journal article" date="2018" name="Sci. Rep.">
        <title>Genome Features and Biochemical Characteristics of a Robust, Fast Growing and Naturally Transformable Cyanobacterium Synechococcus elongatus PCC 11801 Isolated from India.</title>
        <authorList>
            <person name="Jaiswal D."/>
            <person name="Sengupta A."/>
            <person name="Sohoni S."/>
            <person name="Sengupta S."/>
            <person name="Phadnavis A.G."/>
            <person name="Pakrasi H.B."/>
            <person name="Wangikar P.P."/>
        </authorList>
    </citation>
    <scope>NUCLEOTIDE SEQUENCE [LARGE SCALE GENOMIC DNA]</scope>
    <source>
        <strain evidence="12 13">PCC 11801</strain>
    </source>
</reference>
<dbReference type="InterPro" id="IPR006204">
    <property type="entry name" value="GHMP_kinase_N_dom"/>
</dbReference>
<keyword evidence="5 9" id="KW-0547">Nucleotide-binding</keyword>
<dbReference type="NCBIfam" id="NF011202">
    <property type="entry name" value="PRK14608.1"/>
    <property type="match status" value="1"/>
</dbReference>
<dbReference type="EMBL" id="CP030139">
    <property type="protein sequence ID" value="AZB71627.1"/>
    <property type="molecule type" value="Genomic_DNA"/>
</dbReference>
<keyword evidence="9" id="KW-0414">Isoprene biosynthesis</keyword>
<dbReference type="PANTHER" id="PTHR43527:SF2">
    <property type="entry name" value="4-DIPHOSPHOCYTIDYL-2-C-METHYL-D-ERYTHRITOL KINASE, CHLOROPLASTIC"/>
    <property type="match status" value="1"/>
</dbReference>
<evidence type="ECO:0000256" key="4">
    <source>
        <dbReference type="ARBA" id="ARBA00022679"/>
    </source>
</evidence>
<dbReference type="HAMAP" id="MF_00061">
    <property type="entry name" value="IspE"/>
    <property type="match status" value="1"/>
</dbReference>
<dbReference type="EC" id="2.7.1.148" evidence="2 9"/>
<dbReference type="NCBIfam" id="TIGR00154">
    <property type="entry name" value="ispE"/>
    <property type="match status" value="1"/>
</dbReference>
<comment type="pathway">
    <text evidence="9">Isoprenoid biosynthesis; isopentenyl diphosphate biosynthesis via DXP pathway; isopentenyl diphosphate from 1-deoxy-D-xylulose 5-phosphate: step 3/6.</text>
</comment>
<dbReference type="SUPFAM" id="SSF55060">
    <property type="entry name" value="GHMP Kinase, C-terminal domain"/>
    <property type="match status" value="1"/>
</dbReference>
<accession>A0AAN1UTL3</accession>
<evidence type="ECO:0000313" key="12">
    <source>
        <dbReference type="EMBL" id="AZB71627.1"/>
    </source>
</evidence>
<evidence type="ECO:0000259" key="11">
    <source>
        <dbReference type="Pfam" id="PF08544"/>
    </source>
</evidence>
<dbReference type="PIRSF" id="PIRSF010376">
    <property type="entry name" value="IspE"/>
    <property type="match status" value="1"/>
</dbReference>
<dbReference type="GO" id="GO:0050515">
    <property type="term" value="F:4-(cytidine 5'-diphospho)-2-C-methyl-D-erythritol kinase activity"/>
    <property type="evidence" value="ECO:0007669"/>
    <property type="project" value="UniProtKB-UniRule"/>
</dbReference>
<comment type="function">
    <text evidence="9">Catalyzes the phosphorylation of the position 2 hydroxy group of 4-diphosphocytidyl-2C-methyl-D-erythritol.</text>
</comment>
<name>A0AAN1UTL3_SYNEL</name>
<evidence type="ECO:0000256" key="9">
    <source>
        <dbReference type="HAMAP-Rule" id="MF_00061"/>
    </source>
</evidence>
<evidence type="ECO:0000256" key="8">
    <source>
        <dbReference type="ARBA" id="ARBA00032554"/>
    </source>
</evidence>
<dbReference type="InterPro" id="IPR013750">
    <property type="entry name" value="GHMP_kinase_C_dom"/>
</dbReference>
<evidence type="ECO:0000256" key="1">
    <source>
        <dbReference type="ARBA" id="ARBA00009684"/>
    </source>
</evidence>
<evidence type="ECO:0000259" key="10">
    <source>
        <dbReference type="Pfam" id="PF00288"/>
    </source>
</evidence>
<dbReference type="RefSeq" id="WP_208675085.1">
    <property type="nucleotide sequence ID" value="NZ_CP030139.2"/>
</dbReference>
<dbReference type="Proteomes" id="UP000267249">
    <property type="component" value="Chromosome"/>
</dbReference>
<dbReference type="GO" id="GO:0016114">
    <property type="term" value="P:terpenoid biosynthetic process"/>
    <property type="evidence" value="ECO:0007669"/>
    <property type="project" value="UniProtKB-UniRule"/>
</dbReference>
<evidence type="ECO:0000256" key="6">
    <source>
        <dbReference type="ARBA" id="ARBA00022777"/>
    </source>
</evidence>
<dbReference type="GO" id="GO:0005524">
    <property type="term" value="F:ATP binding"/>
    <property type="evidence" value="ECO:0007669"/>
    <property type="project" value="UniProtKB-UniRule"/>
</dbReference>
<proteinExistence type="inferred from homology"/>
<feature type="active site" evidence="9">
    <location>
        <position position="11"/>
    </location>
</feature>
<dbReference type="InterPro" id="IPR020568">
    <property type="entry name" value="Ribosomal_Su5_D2-typ_SF"/>
</dbReference>
<keyword evidence="4 9" id="KW-0808">Transferase</keyword>
<keyword evidence="6 9" id="KW-0418">Kinase</keyword>
<evidence type="ECO:0000313" key="13">
    <source>
        <dbReference type="Proteomes" id="UP000267249"/>
    </source>
</evidence>
<dbReference type="InterPro" id="IPR014721">
    <property type="entry name" value="Ribsml_uS5_D2-typ_fold_subgr"/>
</dbReference>